<evidence type="ECO:0008006" key="3">
    <source>
        <dbReference type="Google" id="ProtNLM"/>
    </source>
</evidence>
<proteinExistence type="predicted"/>
<dbReference type="EMBL" id="CAICSX020000002">
    <property type="protein sequence ID" value="CAD0214754.1"/>
    <property type="molecule type" value="Genomic_DNA"/>
</dbReference>
<evidence type="ECO:0000313" key="2">
    <source>
        <dbReference type="Proteomes" id="UP000528185"/>
    </source>
</evidence>
<dbReference type="AlphaFoldDB" id="A0AAN2A5T4"/>
<sequence>MERKQAERNTSMNISPLRCVHVAVLSLLFTSLLFGAVRAQGPSAAQKAVVASDIAALRAALHEDAGVTDGVTLSALLRQAIRRLAESDSSDKEEAREIIRVLAASGAPLDRAFETVLGDRIGMPATWIARIPGERRLAVGLIGTVPEDLRCPMIVDMAGDGNKGQWENAVAALDTLSSKRRASPECLDLFRIGIRAADPSTVALRMKSLLASGMVPRAQEAARILAVLPADRAGADVAQNILKSVDPDAPLPLETFDGYPYRPASLFAYLVNVSLGRFSTPLQQNLASLPAWAEVLARHDRHEETCVDQNIQEAAGAWQNADPEDRSLILLRAATGWLIRHCAVDSVQKLPWTDMIRRGGRDLVVAAMDRGAVFSDPASIINIAICERDAELAIGLMRRDGLNVGLSAFLACLTPAQLTRDGAGDLRMLSWLIRHGADPDETIADASPLAVAELYDRREVAEALKEAGAGSTAFTGEGRRLWLGRLLRLVAGFPPDPLPFEDGYQDTPWSMNVDEKDLDGDGWPEYTVWDNCGSAVCDFAVLMKAGHQWRVLLNDAGNLEQLATKHLGWSDLRVSGRVAAAEYQMTVYRFDGVSYLPLQCETATYEDDGDPVVRPVPCAR</sequence>
<comment type="caution">
    <text evidence="1">The sequence shown here is derived from an EMBL/GenBank/DDBJ whole genome shotgun (WGS) entry which is preliminary data.</text>
</comment>
<dbReference type="Proteomes" id="UP000528185">
    <property type="component" value="Unassembled WGS sequence"/>
</dbReference>
<reference evidence="1 2" key="1">
    <citation type="submission" date="2020-06" db="EMBL/GenBank/DDBJ databases">
        <authorList>
            <person name="De Coninck B."/>
            <person name="Ibrahim H."/>
        </authorList>
    </citation>
    <scope>NUCLEOTIDE SEQUENCE [LARGE SCALE GENOMIC DNA]</scope>
    <source>
        <strain evidence="1">Ag_rhizogenes_K599</strain>
    </source>
</reference>
<organism evidence="1 2">
    <name type="scientific">Rhizobium rhizogenes</name>
    <name type="common">Agrobacterium rhizogenes</name>
    <dbReference type="NCBI Taxonomy" id="359"/>
    <lineage>
        <taxon>Bacteria</taxon>
        <taxon>Pseudomonadati</taxon>
        <taxon>Pseudomonadota</taxon>
        <taxon>Alphaproteobacteria</taxon>
        <taxon>Hyphomicrobiales</taxon>
        <taxon>Rhizobiaceae</taxon>
        <taxon>Rhizobium/Agrobacterium group</taxon>
        <taxon>Rhizobium</taxon>
    </lineage>
</organism>
<accession>A0AAN2A5T4</accession>
<protein>
    <recommendedName>
        <fullName evidence="3">Ankyrin repeat domain-containing protein</fullName>
    </recommendedName>
</protein>
<gene>
    <name evidence="1" type="ORF">AGRHK599_LOCUS2998</name>
</gene>
<name>A0AAN2A5T4_RHIRH</name>
<evidence type="ECO:0000313" key="1">
    <source>
        <dbReference type="EMBL" id="CAD0214754.1"/>
    </source>
</evidence>